<name>A0ACC2H2G5_DALPE</name>
<reference evidence="1" key="1">
    <citation type="submission" date="2021-05" db="EMBL/GenBank/DDBJ databases">
        <authorList>
            <person name="Pan Q."/>
            <person name="Jouanno E."/>
            <person name="Zahm M."/>
            <person name="Klopp C."/>
            <person name="Cabau C."/>
            <person name="Louis A."/>
            <person name="Berthelot C."/>
            <person name="Parey E."/>
            <person name="Roest Crollius H."/>
            <person name="Montfort J."/>
            <person name="Robinson-Rechavi M."/>
            <person name="Bouchez O."/>
            <person name="Lampietro C."/>
            <person name="Lopez Roques C."/>
            <person name="Donnadieu C."/>
            <person name="Postlethwait J."/>
            <person name="Bobe J."/>
            <person name="Dillon D."/>
            <person name="Chandos A."/>
            <person name="von Hippel F."/>
            <person name="Guiguen Y."/>
        </authorList>
    </citation>
    <scope>NUCLEOTIDE SEQUENCE</scope>
    <source>
        <strain evidence="1">YG-Jan2019</strain>
    </source>
</reference>
<accession>A0ACC2H2G5</accession>
<dbReference type="EMBL" id="CM055733">
    <property type="protein sequence ID" value="KAJ8010042.1"/>
    <property type="molecule type" value="Genomic_DNA"/>
</dbReference>
<sequence length="217" mass="23188">MGCRYTAGRVGSDANRRRQPRGLIGYCNTLAKPHATARTGHKQCHLSSAPSLCGGGSQTFRGPDITGPRSIVPRAWDRASPRGEVATAPQPTIESFPDTIAPPEDPGRLQSPLNDPLLPAPAVVPGMTVGEKRKGDPWANCDAQTRPSPGEDRPAPAEKTTGDTARFLLPQTDPLGPPKSLPNEGDDLRVQTPIVVSRTPSRHQVCPHILSAGYVYR</sequence>
<dbReference type="Proteomes" id="UP001157502">
    <property type="component" value="Chromosome 6"/>
</dbReference>
<evidence type="ECO:0000313" key="1">
    <source>
        <dbReference type="EMBL" id="KAJ8010042.1"/>
    </source>
</evidence>
<proteinExistence type="predicted"/>
<protein>
    <submittedName>
        <fullName evidence="1">Uncharacterized protein</fullName>
    </submittedName>
</protein>
<keyword evidence="2" id="KW-1185">Reference proteome</keyword>
<organism evidence="1 2">
    <name type="scientific">Dallia pectoralis</name>
    <name type="common">Alaska blackfish</name>
    <dbReference type="NCBI Taxonomy" id="75939"/>
    <lineage>
        <taxon>Eukaryota</taxon>
        <taxon>Metazoa</taxon>
        <taxon>Chordata</taxon>
        <taxon>Craniata</taxon>
        <taxon>Vertebrata</taxon>
        <taxon>Euteleostomi</taxon>
        <taxon>Actinopterygii</taxon>
        <taxon>Neopterygii</taxon>
        <taxon>Teleostei</taxon>
        <taxon>Protacanthopterygii</taxon>
        <taxon>Esociformes</taxon>
        <taxon>Umbridae</taxon>
        <taxon>Dallia</taxon>
    </lineage>
</organism>
<evidence type="ECO:0000313" key="2">
    <source>
        <dbReference type="Proteomes" id="UP001157502"/>
    </source>
</evidence>
<gene>
    <name evidence="1" type="ORF">DPEC_G00070870</name>
</gene>
<comment type="caution">
    <text evidence="1">The sequence shown here is derived from an EMBL/GenBank/DDBJ whole genome shotgun (WGS) entry which is preliminary data.</text>
</comment>